<reference evidence="1" key="1">
    <citation type="submission" date="2020-05" db="EMBL/GenBank/DDBJ databases">
        <title>WGS assembly of Panicum virgatum.</title>
        <authorList>
            <person name="Lovell J.T."/>
            <person name="Jenkins J."/>
            <person name="Shu S."/>
            <person name="Juenger T.E."/>
            <person name="Schmutz J."/>
        </authorList>
    </citation>
    <scope>NUCLEOTIDE SEQUENCE</scope>
    <source>
        <strain evidence="1">AP13</strain>
    </source>
</reference>
<keyword evidence="2" id="KW-1185">Reference proteome</keyword>
<comment type="caution">
    <text evidence="1">The sequence shown here is derived from an EMBL/GenBank/DDBJ whole genome shotgun (WGS) entry which is preliminary data.</text>
</comment>
<name>A0A8T0UFQ3_PANVG</name>
<evidence type="ECO:0000313" key="2">
    <source>
        <dbReference type="Proteomes" id="UP000823388"/>
    </source>
</evidence>
<dbReference type="EMBL" id="CM029042">
    <property type="protein sequence ID" value="KAG2619743.1"/>
    <property type="molecule type" value="Genomic_DNA"/>
</dbReference>
<proteinExistence type="predicted"/>
<gene>
    <name evidence="1" type="ORF">PVAP13_3NG133900</name>
</gene>
<dbReference type="AlphaFoldDB" id="A0A8T0UFQ3"/>
<organism evidence="1 2">
    <name type="scientific">Panicum virgatum</name>
    <name type="common">Blackwell switchgrass</name>
    <dbReference type="NCBI Taxonomy" id="38727"/>
    <lineage>
        <taxon>Eukaryota</taxon>
        <taxon>Viridiplantae</taxon>
        <taxon>Streptophyta</taxon>
        <taxon>Embryophyta</taxon>
        <taxon>Tracheophyta</taxon>
        <taxon>Spermatophyta</taxon>
        <taxon>Magnoliopsida</taxon>
        <taxon>Liliopsida</taxon>
        <taxon>Poales</taxon>
        <taxon>Poaceae</taxon>
        <taxon>PACMAD clade</taxon>
        <taxon>Panicoideae</taxon>
        <taxon>Panicodae</taxon>
        <taxon>Paniceae</taxon>
        <taxon>Panicinae</taxon>
        <taxon>Panicum</taxon>
        <taxon>Panicum sect. Hiantes</taxon>
    </lineage>
</organism>
<protein>
    <submittedName>
        <fullName evidence="1">Uncharacterized protein</fullName>
    </submittedName>
</protein>
<dbReference type="Proteomes" id="UP000823388">
    <property type="component" value="Chromosome 3N"/>
</dbReference>
<evidence type="ECO:0000313" key="1">
    <source>
        <dbReference type="EMBL" id="KAG2619743.1"/>
    </source>
</evidence>
<sequence length="101" mass="11977">MLGLGEAREKLSNTFIARDAVRTILEFDERNRLLAVTFMWHWWLERNRVRGGEQRMEPSHLAYIAQRNTDEFQAIGGVCAEVIPREKKRWERPPQEVLKIN</sequence>
<accession>A0A8T0UFQ3</accession>